<evidence type="ECO:0000256" key="5">
    <source>
        <dbReference type="ARBA" id="ARBA00023284"/>
    </source>
</evidence>
<protein>
    <recommendedName>
        <fullName evidence="6">Thiol peroxidase</fullName>
        <shortName evidence="6">Tpx</shortName>
        <ecNumber evidence="6">1.11.1.24</ecNumber>
    </recommendedName>
    <alternativeName>
        <fullName evidence="6">Peroxiredoxin tpx</fullName>
        <shortName evidence="6">Prx</shortName>
    </alternativeName>
    <alternativeName>
        <fullName evidence="6">Thioredoxin peroxidase</fullName>
    </alternativeName>
    <alternativeName>
        <fullName evidence="6">Thioredoxin-dependent peroxiredoxin</fullName>
    </alternativeName>
</protein>
<dbReference type="Proteomes" id="UP000001935">
    <property type="component" value="Chromosome"/>
</dbReference>
<feature type="domain" description="Thioredoxin" evidence="7">
    <location>
        <begin position="38"/>
        <end position="187"/>
    </location>
</feature>
<keyword evidence="1 6" id="KW-0575">Peroxidase</keyword>
<comment type="function">
    <text evidence="6">Thiol-specific peroxidase that catalyzes the reduction of hydrogen peroxide and organic hydroperoxides to water and alcohols, respectively. Plays a role in cell protection against oxidative stress by detoxifying peroxides.</text>
</comment>
<evidence type="ECO:0000256" key="4">
    <source>
        <dbReference type="ARBA" id="ARBA00023157"/>
    </source>
</evidence>
<comment type="similarity">
    <text evidence="6">Belongs to the peroxiredoxin family. Tpx subfamily.</text>
</comment>
<organism evidence="8 9">
    <name type="scientific">Anaeromyxobacter dehalogenans (strain 2CP-C)</name>
    <dbReference type="NCBI Taxonomy" id="290397"/>
    <lineage>
        <taxon>Bacteria</taxon>
        <taxon>Pseudomonadati</taxon>
        <taxon>Myxococcota</taxon>
        <taxon>Myxococcia</taxon>
        <taxon>Myxococcales</taxon>
        <taxon>Cystobacterineae</taxon>
        <taxon>Anaeromyxobacteraceae</taxon>
        <taxon>Anaeromyxobacter</taxon>
    </lineage>
</organism>
<dbReference type="GO" id="GO:0008379">
    <property type="term" value="F:thioredoxin peroxidase activity"/>
    <property type="evidence" value="ECO:0007669"/>
    <property type="project" value="UniProtKB-UniRule"/>
</dbReference>
<evidence type="ECO:0000259" key="7">
    <source>
        <dbReference type="PROSITE" id="PS51352"/>
    </source>
</evidence>
<dbReference type="PANTHER" id="PTHR43110">
    <property type="entry name" value="THIOL PEROXIDASE"/>
    <property type="match status" value="1"/>
</dbReference>
<dbReference type="EMBL" id="CP000251">
    <property type="protein sequence ID" value="ABC80603.1"/>
    <property type="molecule type" value="Genomic_DNA"/>
</dbReference>
<dbReference type="InterPro" id="IPR036249">
    <property type="entry name" value="Thioredoxin-like_sf"/>
</dbReference>
<gene>
    <name evidence="6" type="primary">tpx</name>
    <name evidence="8" type="ordered locus">Adeh_0828</name>
</gene>
<reference evidence="8 9" key="1">
    <citation type="submission" date="2006-01" db="EMBL/GenBank/DDBJ databases">
        <title>Complete sequence of Anaeromyxobacter dehalogenans 2CP-C.</title>
        <authorList>
            <consortium name="US DOE Joint Genome Institute"/>
            <person name="Copeland A."/>
            <person name="Lucas S."/>
            <person name="Lapidus A."/>
            <person name="Barry K."/>
            <person name="Detter J.C."/>
            <person name="Glavina T."/>
            <person name="Hammon N."/>
            <person name="Israni S."/>
            <person name="Pitluck S."/>
            <person name="Brettin T."/>
            <person name="Bruce D."/>
            <person name="Han C."/>
            <person name="Tapia R."/>
            <person name="Gilna P."/>
            <person name="Kiss H."/>
            <person name="Schmutz J."/>
            <person name="Larimer F."/>
            <person name="Land M."/>
            <person name="Kyrpides N."/>
            <person name="Anderson I."/>
            <person name="Sanford R.A."/>
            <person name="Ritalahti K.M."/>
            <person name="Thomas H.S."/>
            <person name="Kirby J.R."/>
            <person name="Zhulin I.B."/>
            <person name="Loeffler F.E."/>
            <person name="Richardson P."/>
        </authorList>
    </citation>
    <scope>NUCLEOTIDE SEQUENCE [LARGE SCALE GENOMIC DNA]</scope>
    <source>
        <strain evidence="8 9">2CP-C</strain>
    </source>
</reference>
<dbReference type="Gene3D" id="3.40.30.10">
    <property type="entry name" value="Glutaredoxin"/>
    <property type="match status" value="1"/>
</dbReference>
<evidence type="ECO:0000313" key="8">
    <source>
        <dbReference type="EMBL" id="ABC80603.1"/>
    </source>
</evidence>
<comment type="catalytic activity">
    <reaction evidence="6">
        <text>a hydroperoxide + [thioredoxin]-dithiol = an alcohol + [thioredoxin]-disulfide + H2O</text>
        <dbReference type="Rhea" id="RHEA:62620"/>
        <dbReference type="Rhea" id="RHEA-COMP:10698"/>
        <dbReference type="Rhea" id="RHEA-COMP:10700"/>
        <dbReference type="ChEBI" id="CHEBI:15377"/>
        <dbReference type="ChEBI" id="CHEBI:29950"/>
        <dbReference type="ChEBI" id="CHEBI:30879"/>
        <dbReference type="ChEBI" id="CHEBI:35924"/>
        <dbReference type="ChEBI" id="CHEBI:50058"/>
        <dbReference type="EC" id="1.11.1.24"/>
    </reaction>
</comment>
<evidence type="ECO:0000256" key="2">
    <source>
        <dbReference type="ARBA" id="ARBA00022862"/>
    </source>
</evidence>
<keyword evidence="2 6" id="KW-0049">Antioxidant</keyword>
<dbReference type="InterPro" id="IPR018219">
    <property type="entry name" value="Tpx_CS"/>
</dbReference>
<name>Q2IP75_ANADE</name>
<dbReference type="HAMAP" id="MF_00269">
    <property type="entry name" value="Tpx"/>
    <property type="match status" value="1"/>
</dbReference>
<dbReference type="AlphaFoldDB" id="Q2IP75"/>
<dbReference type="EC" id="1.11.1.24" evidence="6"/>
<proteinExistence type="inferred from homology"/>
<dbReference type="PANTHER" id="PTHR43110:SF1">
    <property type="entry name" value="THIOL PEROXIDASE"/>
    <property type="match status" value="1"/>
</dbReference>
<evidence type="ECO:0000313" key="9">
    <source>
        <dbReference type="Proteomes" id="UP000001935"/>
    </source>
</evidence>
<evidence type="ECO:0000256" key="6">
    <source>
        <dbReference type="HAMAP-Rule" id="MF_00269"/>
    </source>
</evidence>
<comment type="subunit">
    <text evidence="6">Homodimer.</text>
</comment>
<dbReference type="PROSITE" id="PS51352">
    <property type="entry name" value="THIOREDOXIN_2"/>
    <property type="match status" value="1"/>
</dbReference>
<feature type="disulfide bond" description="Redox-active" evidence="6">
    <location>
        <begin position="80"/>
        <end position="114"/>
    </location>
</feature>
<dbReference type="SUPFAM" id="SSF52833">
    <property type="entry name" value="Thioredoxin-like"/>
    <property type="match status" value="1"/>
</dbReference>
<dbReference type="InterPro" id="IPR050455">
    <property type="entry name" value="Tpx_Peroxidase_subfamily"/>
</dbReference>
<dbReference type="InterPro" id="IPR013740">
    <property type="entry name" value="Redoxin"/>
</dbReference>
<comment type="miscellaneous">
    <text evidence="6">The active site is a conserved redox-active cysteine residue, the peroxidatic cysteine (C(P)), which makes the nucleophilic attack on the peroxide substrate. The peroxide oxidizes the C(P)-SH to cysteine sulfenic acid (C(P)-SOH), which then reacts with another cysteine residue, the resolving cysteine (C(R)), to form a disulfide bridge. The disulfide is subsequently reduced by an appropriate electron donor to complete the catalytic cycle. In this atypical 2-Cys peroxiredoxin, C(R) is present in the same subunit to form an intramolecular disulfide. The disulfide is subsequently reduced by thioredoxin.</text>
</comment>
<sequence>MTDSEPSTRARRVRHHQETDMAQVTLKGNPIHTNGELPAVGAKAPDFTLTTGDLKDVTLAEWKGKRKILNIVPSLDTAVCATSTRKFNENAGKLANTVVLVVSADLPFAQKRFCTTEGLQNVVPLSLIRGKHMAKDYGVLLQDGPLAGLTARAVVVLDEADKVVYRQLVPEIGQEPDYDAALAAAKQ</sequence>
<dbReference type="NCBIfam" id="NF001808">
    <property type="entry name" value="PRK00522.1"/>
    <property type="match status" value="1"/>
</dbReference>
<dbReference type="STRING" id="290397.Adeh_0828"/>
<feature type="active site" description="Cysteine sulfenic acid (-SOH) intermediate" evidence="6">
    <location>
        <position position="80"/>
    </location>
</feature>
<accession>Q2IP75</accession>
<dbReference type="Pfam" id="PF08534">
    <property type="entry name" value="Redoxin"/>
    <property type="match status" value="1"/>
</dbReference>
<dbReference type="KEGG" id="ade:Adeh_0828"/>
<keyword evidence="3 6" id="KW-0560">Oxidoreductase</keyword>
<dbReference type="eggNOG" id="COG2077">
    <property type="taxonomic scope" value="Bacteria"/>
</dbReference>
<dbReference type="HOGENOM" id="CLU_042529_12_2_7"/>
<keyword evidence="4 6" id="KW-1015">Disulfide bond</keyword>
<dbReference type="PROSITE" id="PS01265">
    <property type="entry name" value="TPX"/>
    <property type="match status" value="1"/>
</dbReference>
<evidence type="ECO:0000256" key="3">
    <source>
        <dbReference type="ARBA" id="ARBA00023002"/>
    </source>
</evidence>
<dbReference type="InterPro" id="IPR002065">
    <property type="entry name" value="TPX"/>
</dbReference>
<dbReference type="InterPro" id="IPR013766">
    <property type="entry name" value="Thioredoxin_domain"/>
</dbReference>
<dbReference type="CDD" id="cd03014">
    <property type="entry name" value="PRX_Atyp2cys"/>
    <property type="match status" value="1"/>
</dbReference>
<keyword evidence="5 6" id="KW-0676">Redox-active center</keyword>
<evidence type="ECO:0000256" key="1">
    <source>
        <dbReference type="ARBA" id="ARBA00022559"/>
    </source>
</evidence>